<evidence type="ECO:0000256" key="1">
    <source>
        <dbReference type="SAM" id="MobiDB-lite"/>
    </source>
</evidence>
<dbReference type="PANTHER" id="PTHR36414:SF1">
    <property type="entry name" value="PROTEIN SUR7"/>
    <property type="match status" value="1"/>
</dbReference>
<dbReference type="EMBL" id="KN847532">
    <property type="protein sequence ID" value="KIW07892.1"/>
    <property type="molecule type" value="Genomic_DNA"/>
</dbReference>
<dbReference type="RefSeq" id="XP_016217762.1">
    <property type="nucleotide sequence ID" value="XM_016354750.1"/>
</dbReference>
<keyword evidence="2" id="KW-1133">Transmembrane helix</keyword>
<dbReference type="InterPro" id="IPR009571">
    <property type="entry name" value="SUR7/Rim9-like_fungi"/>
</dbReference>
<dbReference type="GO" id="GO:0032185">
    <property type="term" value="P:septin cytoskeleton organization"/>
    <property type="evidence" value="ECO:0007669"/>
    <property type="project" value="TreeGrafter"/>
</dbReference>
<keyword evidence="2" id="KW-0812">Transmembrane</keyword>
<dbReference type="GO" id="GO:0045121">
    <property type="term" value="C:membrane raft"/>
    <property type="evidence" value="ECO:0007669"/>
    <property type="project" value="TreeGrafter"/>
</dbReference>
<dbReference type="GO" id="GO:0006897">
    <property type="term" value="P:endocytosis"/>
    <property type="evidence" value="ECO:0007669"/>
    <property type="project" value="TreeGrafter"/>
</dbReference>
<evidence type="ECO:0000313" key="3">
    <source>
        <dbReference type="EMBL" id="KIW07893.1"/>
    </source>
</evidence>
<dbReference type="AlphaFoldDB" id="A0A0D2AMB7"/>
<dbReference type="Proteomes" id="UP000053259">
    <property type="component" value="Unassembled WGS sequence"/>
</dbReference>
<protein>
    <recommendedName>
        <fullName evidence="5">MARVEL domain-containing protein</fullName>
    </recommendedName>
</protein>
<evidence type="ECO:0000313" key="4">
    <source>
        <dbReference type="Proteomes" id="UP000053259"/>
    </source>
</evidence>
<feature type="compositionally biased region" description="Basic residues" evidence="1">
    <location>
        <begin position="229"/>
        <end position="240"/>
    </location>
</feature>
<feature type="transmembrane region" description="Helical" evidence="2">
    <location>
        <begin position="114"/>
        <end position="138"/>
    </location>
</feature>
<dbReference type="PANTHER" id="PTHR36414">
    <property type="entry name" value="PROTEIN SUR7"/>
    <property type="match status" value="1"/>
</dbReference>
<dbReference type="EMBL" id="KN847532">
    <property type="protein sequence ID" value="KIW07893.1"/>
    <property type="molecule type" value="Genomic_DNA"/>
</dbReference>
<name>A0A0D2AMB7_9PEZI</name>
<dbReference type="GO" id="GO:0005886">
    <property type="term" value="C:plasma membrane"/>
    <property type="evidence" value="ECO:0007669"/>
    <property type="project" value="InterPro"/>
</dbReference>
<accession>A0A0D2AMB7</accession>
<gene>
    <name evidence="3" type="ORF">PV09_01804</name>
</gene>
<dbReference type="GeneID" id="27309777"/>
<organism evidence="3 4">
    <name type="scientific">Verruconis gallopava</name>
    <dbReference type="NCBI Taxonomy" id="253628"/>
    <lineage>
        <taxon>Eukaryota</taxon>
        <taxon>Fungi</taxon>
        <taxon>Dikarya</taxon>
        <taxon>Ascomycota</taxon>
        <taxon>Pezizomycotina</taxon>
        <taxon>Dothideomycetes</taxon>
        <taxon>Pleosporomycetidae</taxon>
        <taxon>Venturiales</taxon>
        <taxon>Sympoventuriaceae</taxon>
        <taxon>Verruconis</taxon>
    </lineage>
</organism>
<dbReference type="Gene3D" id="1.20.140.150">
    <property type="match status" value="1"/>
</dbReference>
<dbReference type="GO" id="GO:0030866">
    <property type="term" value="P:cortical actin cytoskeleton organization"/>
    <property type="evidence" value="ECO:0007669"/>
    <property type="project" value="TreeGrafter"/>
</dbReference>
<dbReference type="VEuPathDB" id="FungiDB:PV09_01804"/>
<keyword evidence="4" id="KW-1185">Reference proteome</keyword>
<feature type="transmembrane region" description="Helical" evidence="2">
    <location>
        <begin position="150"/>
        <end position="170"/>
    </location>
</feature>
<feature type="region of interest" description="Disordered" evidence="1">
    <location>
        <begin position="228"/>
        <end position="257"/>
    </location>
</feature>
<dbReference type="GO" id="GO:0005938">
    <property type="term" value="C:cell cortex"/>
    <property type="evidence" value="ECO:0007669"/>
    <property type="project" value="TreeGrafter"/>
</dbReference>
<dbReference type="GO" id="GO:0031505">
    <property type="term" value="P:fungal-type cell wall organization"/>
    <property type="evidence" value="ECO:0007669"/>
    <property type="project" value="TreeGrafter"/>
</dbReference>
<dbReference type="FunCoup" id="A0A0D2AMB7">
    <property type="interactions" value="62"/>
</dbReference>
<evidence type="ECO:0008006" key="5">
    <source>
        <dbReference type="Google" id="ProtNLM"/>
    </source>
</evidence>
<proteinExistence type="predicted"/>
<dbReference type="OrthoDB" id="5419460at2759"/>
<keyword evidence="2" id="KW-0472">Membrane</keyword>
<dbReference type="RefSeq" id="XP_016217761.1">
    <property type="nucleotide sequence ID" value="XM_016354749.1"/>
</dbReference>
<dbReference type="Pfam" id="PF06687">
    <property type="entry name" value="SUR7"/>
    <property type="match status" value="1"/>
</dbReference>
<reference evidence="3 4" key="1">
    <citation type="submission" date="2015-01" db="EMBL/GenBank/DDBJ databases">
        <title>The Genome Sequence of Ochroconis gallopava CBS43764.</title>
        <authorList>
            <consortium name="The Broad Institute Genomics Platform"/>
            <person name="Cuomo C."/>
            <person name="de Hoog S."/>
            <person name="Gorbushina A."/>
            <person name="Stielow B."/>
            <person name="Teixiera M."/>
            <person name="Abouelleil A."/>
            <person name="Chapman S.B."/>
            <person name="Priest M."/>
            <person name="Young S.K."/>
            <person name="Wortman J."/>
            <person name="Nusbaum C."/>
            <person name="Birren B."/>
        </authorList>
    </citation>
    <scope>NUCLEOTIDE SEQUENCE [LARGE SCALE GENOMIC DNA]</scope>
    <source>
        <strain evidence="3 4">CBS 43764</strain>
    </source>
</reference>
<dbReference type="HOGENOM" id="CLU_059603_2_0_1"/>
<sequence length="257" mass="27816">MGARPLLGFLSLVLLAGGVLLQFFVILAGTSNTKPLNLVYFLQTTTTGINGARDPSRWTPFYICGVDSSGHNANCGKPVPALPFNPPGKSNFDTDIGVPAAFIGTHKYFYLSRFAFAFLLISMFFSVIALFTGLLALCTRLGAYMSSLNTFLAAGFQVLFAALMTAWSVMGRDHFNADGQTAKLGRYGYGFTWASVACFFISTVLFCIGGSTGRGRDYEAGRSRGGLFGRKRSTRSRHSQRGSFLGSERSGIKDDYS</sequence>
<evidence type="ECO:0000256" key="2">
    <source>
        <dbReference type="SAM" id="Phobius"/>
    </source>
</evidence>
<feature type="transmembrane region" description="Helical" evidence="2">
    <location>
        <begin position="190"/>
        <end position="208"/>
    </location>
</feature>